<dbReference type="OrthoDB" id="7230413at2"/>
<gene>
    <name evidence="1" type="ORF">Amme_005_073</name>
</gene>
<reference evidence="2" key="1">
    <citation type="journal article" date="2014" name="FEMS Microbiol. Lett.">
        <title>Draft Genomic DNA Sequence of the Facultatively Methylotrophic Bacterium Acidomonas methanolica type strain MB58.</title>
        <authorList>
            <person name="Higashiura N."/>
            <person name="Hadano H."/>
            <person name="Hirakawa H."/>
            <person name="Matsutani M."/>
            <person name="Takabe S."/>
            <person name="Matsushita K."/>
            <person name="Azuma Y."/>
        </authorList>
    </citation>
    <scope>NUCLEOTIDE SEQUENCE [LARGE SCALE GENOMIC DNA]</scope>
    <source>
        <strain evidence="2">MB58</strain>
    </source>
</reference>
<dbReference type="Proteomes" id="UP000019760">
    <property type="component" value="Unassembled WGS sequence"/>
</dbReference>
<reference evidence="1 2" key="2">
    <citation type="journal article" date="2014" name="FEMS Microbiol. Lett.">
        <title>Draft genomic DNA sequence of the facultatively methylotrophic bacterium Acidomonas methanolica type strain MB58.</title>
        <authorList>
            <person name="Higashiura N."/>
            <person name="Hadano H."/>
            <person name="Hirakawa H."/>
            <person name="Matsutani M."/>
            <person name="Takabe S."/>
            <person name="Matsushita K."/>
            <person name="Azuma Y."/>
        </authorList>
    </citation>
    <scope>NUCLEOTIDE SEQUENCE [LARGE SCALE GENOMIC DNA]</scope>
    <source>
        <strain evidence="1 2">MB58</strain>
    </source>
</reference>
<evidence type="ECO:0000313" key="2">
    <source>
        <dbReference type="Proteomes" id="UP000019760"/>
    </source>
</evidence>
<proteinExistence type="predicted"/>
<dbReference type="EMBL" id="BAND01000005">
    <property type="protein sequence ID" value="GAJ27685.1"/>
    <property type="molecule type" value="Genomic_DNA"/>
</dbReference>
<protein>
    <submittedName>
        <fullName evidence="1">Uncharacterized protein</fullName>
    </submittedName>
</protein>
<keyword evidence="2" id="KW-1185">Reference proteome</keyword>
<dbReference type="AlphaFoldDB" id="A0A023D1R4"/>
<organism evidence="1 2">
    <name type="scientific">Acidomonas methanolica NBRC 104435</name>
    <dbReference type="NCBI Taxonomy" id="1231351"/>
    <lineage>
        <taxon>Bacteria</taxon>
        <taxon>Pseudomonadati</taxon>
        <taxon>Pseudomonadota</taxon>
        <taxon>Alphaproteobacteria</taxon>
        <taxon>Acetobacterales</taxon>
        <taxon>Acetobacteraceae</taxon>
        <taxon>Acidomonas</taxon>
    </lineage>
</organism>
<accession>A0A023D1R4</accession>
<sequence length="628" mass="68760">MLNIRTFDATGGGNVLYKALAHPLAAAAMATLAERLPAAGALAVYDPDGAAATLTALYPAFTPDGGLFTHESEQVGQNDGFGGTKRALTRIGESPAEVILVASFEHEKMLARVARVARADQVVLTLRDARVPDRMLSNPRVYLDKQNFATNFCFFRDDSRFSTRLVTANYWSSYGARDVRYWMRLYDGAGAVLAEWEHPVPDGPAGIVVDSADIRARFDLPEFCGQIFIHVMGARGHDVVKYALDIYGKSGEPSLSVTHDANAWPSPRFATLPAPDRGERVVLWVQNSHATPIPAGAITLNPMGVEDHHPVAQEIGPFATLPVDVGALVPGVAWPAQFELRSGNHVVRPRYEITRGARTRIAHMNVERGDLKPEPALRSLSPDLGRGFVLPFPVLDPARFESWMQPTPMSEALSSLPVRLDLFAEDGSPRGQHFLGNLPRSHHTAIALHDLMGEAGHADLVYDFREGGDGDGWLHALMRYRSRENGHEAETSFGSHIFNTLMTWRNEPQSYSGPPPGLTTRLFLKLGQETRRSFSCLIYPTSVEGQAPSETVLHLHAADGAEIGRKTIRLNPSGSFMVWPHEIFGVGAVEQAGTGGYVLIRDLTCRLFGYHGQRDEAGGFSLDHMFGF</sequence>
<name>A0A023D1R4_ACIMT</name>
<evidence type="ECO:0000313" key="1">
    <source>
        <dbReference type="EMBL" id="GAJ27685.1"/>
    </source>
</evidence>
<dbReference type="RefSeq" id="WP_042055324.1">
    <property type="nucleotide sequence ID" value="NZ_BAND01000005.1"/>
</dbReference>
<comment type="caution">
    <text evidence="1">The sequence shown here is derived from an EMBL/GenBank/DDBJ whole genome shotgun (WGS) entry which is preliminary data.</text>
</comment>